<dbReference type="AlphaFoldDB" id="A0A8J3GZC1"/>
<dbReference type="PANTHER" id="PTHR43329">
    <property type="entry name" value="EPOXIDE HYDROLASE"/>
    <property type="match status" value="1"/>
</dbReference>
<dbReference type="Pfam" id="PF00561">
    <property type="entry name" value="Abhydrolase_1"/>
    <property type="match status" value="1"/>
</dbReference>
<protein>
    <submittedName>
        <fullName evidence="3">Epoxide hydrolase</fullName>
    </submittedName>
</protein>
<name>A0A8J3GZC1_9RHOB</name>
<accession>A0A8J3GZC1</accession>
<reference evidence="3" key="1">
    <citation type="journal article" date="2014" name="Int. J. Syst. Evol. Microbiol.">
        <title>Complete genome sequence of Corynebacterium casei LMG S-19264T (=DSM 44701T), isolated from a smear-ripened cheese.</title>
        <authorList>
            <consortium name="US DOE Joint Genome Institute (JGI-PGF)"/>
            <person name="Walter F."/>
            <person name="Albersmeier A."/>
            <person name="Kalinowski J."/>
            <person name="Ruckert C."/>
        </authorList>
    </citation>
    <scope>NUCLEOTIDE SEQUENCE</scope>
    <source>
        <strain evidence="3">KCTC 42650</strain>
    </source>
</reference>
<dbReference type="EMBL" id="BNCJ01000013">
    <property type="protein sequence ID" value="GHF62251.1"/>
    <property type="molecule type" value="Genomic_DNA"/>
</dbReference>
<dbReference type="Gene3D" id="3.40.50.1820">
    <property type="entry name" value="alpha/beta hydrolase"/>
    <property type="match status" value="1"/>
</dbReference>
<sequence length="365" mass="40708">MQSPANGHTDTTALSHVPRHEIVSHTISMQGHRVFYLSCGPQDGVPVVLVHGWPELSWSWRHVLSHLGGMGFRAIAPDMRGYGRSQVYDDPAAYALRHQVADLTGLADALGLKRAVWVGHDWGAPAVWSVASHHPDRCHGVANLCVPYRTLEFGMEHMLPLVDRTLYPEDSAPYGQWAYQRFYVEQFDRATSVMEADVLCTVRALFRHGKPEALGKPSPHADIFRNGGWFGGADKAPDLPLDTRVLTETDLAIYTDALSRNGFRGPNAYYLNDADNAAYSATALNGGRLDMPVLFLAGRYDITCESVDSRLAEPMRESCRNLTERIVHSGHWMAQERPERVHLELTRWLLTKMPHLVPDDAAPTP</sequence>
<evidence type="ECO:0000313" key="4">
    <source>
        <dbReference type="Proteomes" id="UP000626220"/>
    </source>
</evidence>
<gene>
    <name evidence="3" type="primary">ephA</name>
    <name evidence="3" type="ORF">GCM10017056_37020</name>
</gene>
<dbReference type="GO" id="GO:0016787">
    <property type="term" value="F:hydrolase activity"/>
    <property type="evidence" value="ECO:0007669"/>
    <property type="project" value="UniProtKB-KW"/>
</dbReference>
<reference evidence="3" key="2">
    <citation type="submission" date="2020-09" db="EMBL/GenBank/DDBJ databases">
        <authorList>
            <person name="Sun Q."/>
            <person name="Kim S."/>
        </authorList>
    </citation>
    <scope>NUCLEOTIDE SEQUENCE</scope>
    <source>
        <strain evidence="3">KCTC 42650</strain>
    </source>
</reference>
<evidence type="ECO:0000313" key="3">
    <source>
        <dbReference type="EMBL" id="GHF62251.1"/>
    </source>
</evidence>
<evidence type="ECO:0000256" key="1">
    <source>
        <dbReference type="ARBA" id="ARBA00022801"/>
    </source>
</evidence>
<organism evidence="3 4">
    <name type="scientific">Seohaeicola zhoushanensis</name>
    <dbReference type="NCBI Taxonomy" id="1569283"/>
    <lineage>
        <taxon>Bacteria</taxon>
        <taxon>Pseudomonadati</taxon>
        <taxon>Pseudomonadota</taxon>
        <taxon>Alphaproteobacteria</taxon>
        <taxon>Rhodobacterales</taxon>
        <taxon>Roseobacteraceae</taxon>
        <taxon>Seohaeicola</taxon>
    </lineage>
</organism>
<keyword evidence="1 3" id="KW-0378">Hydrolase</keyword>
<dbReference type="Proteomes" id="UP000626220">
    <property type="component" value="Unassembled WGS sequence"/>
</dbReference>
<dbReference type="InterPro" id="IPR029058">
    <property type="entry name" value="AB_hydrolase_fold"/>
</dbReference>
<comment type="caution">
    <text evidence="3">The sequence shown here is derived from an EMBL/GenBank/DDBJ whole genome shotgun (WGS) entry which is preliminary data.</text>
</comment>
<dbReference type="PRINTS" id="PR00412">
    <property type="entry name" value="EPOXHYDRLASE"/>
</dbReference>
<feature type="domain" description="AB hydrolase-1" evidence="2">
    <location>
        <begin position="46"/>
        <end position="334"/>
    </location>
</feature>
<evidence type="ECO:0000259" key="2">
    <source>
        <dbReference type="Pfam" id="PF00561"/>
    </source>
</evidence>
<dbReference type="RefSeq" id="WP_229864269.1">
    <property type="nucleotide sequence ID" value="NZ_BNCJ01000013.1"/>
</dbReference>
<dbReference type="SUPFAM" id="SSF53474">
    <property type="entry name" value="alpha/beta-Hydrolases"/>
    <property type="match status" value="1"/>
</dbReference>
<dbReference type="InterPro" id="IPR000639">
    <property type="entry name" value="Epox_hydrolase-like"/>
</dbReference>
<keyword evidence="4" id="KW-1185">Reference proteome</keyword>
<proteinExistence type="predicted"/>
<dbReference type="InterPro" id="IPR000073">
    <property type="entry name" value="AB_hydrolase_1"/>
</dbReference>